<dbReference type="GO" id="GO:0006310">
    <property type="term" value="P:DNA recombination"/>
    <property type="evidence" value="ECO:0007669"/>
    <property type="project" value="UniProtKB-KW"/>
</dbReference>
<evidence type="ECO:0000256" key="6">
    <source>
        <dbReference type="ARBA" id="ARBA00022842"/>
    </source>
</evidence>
<dbReference type="InterPro" id="IPR025724">
    <property type="entry name" value="GAG-pre-integrase_dom"/>
</dbReference>
<reference evidence="12 13" key="1">
    <citation type="submission" date="2016-06" db="EMBL/GenBank/DDBJ databases">
        <title>Comparative genomics of the ectomycorrhizal sister species Rhizopogon vinicolor and Rhizopogon vesiculosus (Basidiomycota: Boletales) reveals a divergence of the mating type B locus.</title>
        <authorList>
            <consortium name="DOE Joint Genome Institute"/>
            <person name="Mujic A.B."/>
            <person name="Kuo A."/>
            <person name="Tritt A."/>
            <person name="Lipzen A."/>
            <person name="Chen C."/>
            <person name="Johnson J."/>
            <person name="Sharma A."/>
            <person name="Barry K."/>
            <person name="Grigoriev I.V."/>
            <person name="Spatafora J.W."/>
        </authorList>
    </citation>
    <scope>NUCLEOTIDE SEQUENCE [LARGE SCALE GENOMIC DNA]</scope>
    <source>
        <strain evidence="12 13">AM-OR11-026</strain>
    </source>
</reference>
<name>A0A1B7MFX2_9AGAM</name>
<proteinExistence type="predicted"/>
<keyword evidence="4" id="KW-0255">Endonuclease</keyword>
<accession>A0A1B7MFX2</accession>
<evidence type="ECO:0000256" key="3">
    <source>
        <dbReference type="ARBA" id="ARBA00022723"/>
    </source>
</evidence>
<keyword evidence="2" id="KW-0540">Nuclease</keyword>
<keyword evidence="8" id="KW-0695">RNA-directed DNA polymerase</keyword>
<dbReference type="Pfam" id="PF13976">
    <property type="entry name" value="gag_pre-integrs"/>
    <property type="match status" value="1"/>
</dbReference>
<evidence type="ECO:0000313" key="13">
    <source>
        <dbReference type="Proteomes" id="UP000092154"/>
    </source>
</evidence>
<dbReference type="GO" id="GO:0003887">
    <property type="term" value="F:DNA-directed DNA polymerase activity"/>
    <property type="evidence" value="ECO:0007669"/>
    <property type="project" value="UniProtKB-KW"/>
</dbReference>
<evidence type="ECO:0000256" key="4">
    <source>
        <dbReference type="ARBA" id="ARBA00022759"/>
    </source>
</evidence>
<dbReference type="GO" id="GO:0004519">
    <property type="term" value="F:endonuclease activity"/>
    <property type="evidence" value="ECO:0007669"/>
    <property type="project" value="UniProtKB-KW"/>
</dbReference>
<keyword evidence="9" id="KW-0808">Transferase</keyword>
<dbReference type="InterPro" id="IPR039537">
    <property type="entry name" value="Retrotran_Ty1/copia-like"/>
</dbReference>
<dbReference type="OrthoDB" id="3229173at2759"/>
<feature type="domain" description="GAG-pre-integrase" evidence="11">
    <location>
        <begin position="5"/>
        <end position="73"/>
    </location>
</feature>
<keyword evidence="5" id="KW-0378">Hydrolase</keyword>
<evidence type="ECO:0000256" key="5">
    <source>
        <dbReference type="ARBA" id="ARBA00022801"/>
    </source>
</evidence>
<dbReference type="STRING" id="1314800.A0A1B7MFX2"/>
<evidence type="ECO:0000259" key="11">
    <source>
        <dbReference type="Pfam" id="PF13976"/>
    </source>
</evidence>
<dbReference type="Proteomes" id="UP000092154">
    <property type="component" value="Unassembled WGS sequence"/>
</dbReference>
<dbReference type="GO" id="GO:0003964">
    <property type="term" value="F:RNA-directed DNA polymerase activity"/>
    <property type="evidence" value="ECO:0007669"/>
    <property type="project" value="UniProtKB-KW"/>
</dbReference>
<organism evidence="12 13">
    <name type="scientific">Rhizopogon vinicolor AM-OR11-026</name>
    <dbReference type="NCBI Taxonomy" id="1314800"/>
    <lineage>
        <taxon>Eukaryota</taxon>
        <taxon>Fungi</taxon>
        <taxon>Dikarya</taxon>
        <taxon>Basidiomycota</taxon>
        <taxon>Agaricomycotina</taxon>
        <taxon>Agaricomycetes</taxon>
        <taxon>Agaricomycetidae</taxon>
        <taxon>Boletales</taxon>
        <taxon>Suillineae</taxon>
        <taxon>Rhizopogonaceae</taxon>
        <taxon>Rhizopogon</taxon>
    </lineage>
</organism>
<protein>
    <recommendedName>
        <fullName evidence="11">GAG-pre-integrase domain-containing protein</fullName>
    </recommendedName>
</protein>
<evidence type="ECO:0000256" key="9">
    <source>
        <dbReference type="ARBA" id="ARBA00022932"/>
    </source>
</evidence>
<evidence type="ECO:0000256" key="7">
    <source>
        <dbReference type="ARBA" id="ARBA00022908"/>
    </source>
</evidence>
<feature type="non-terminal residue" evidence="12">
    <location>
        <position position="1"/>
    </location>
</feature>
<keyword evidence="7" id="KW-0229">DNA integration</keyword>
<dbReference type="PANTHER" id="PTHR42648">
    <property type="entry name" value="TRANSPOSASE, PUTATIVE-RELATED"/>
    <property type="match status" value="1"/>
</dbReference>
<gene>
    <name evidence="12" type="ORF">K503DRAFT_655445</name>
</gene>
<feature type="non-terminal residue" evidence="12">
    <location>
        <position position="116"/>
    </location>
</feature>
<evidence type="ECO:0000313" key="12">
    <source>
        <dbReference type="EMBL" id="OAX31499.1"/>
    </source>
</evidence>
<keyword evidence="10" id="KW-0233">DNA recombination</keyword>
<dbReference type="InParanoid" id="A0A1B7MFX2"/>
<dbReference type="GO" id="GO:0015074">
    <property type="term" value="P:DNA integration"/>
    <property type="evidence" value="ECO:0007669"/>
    <property type="project" value="UniProtKB-KW"/>
</dbReference>
<evidence type="ECO:0000256" key="10">
    <source>
        <dbReference type="ARBA" id="ARBA00023172"/>
    </source>
</evidence>
<dbReference type="GO" id="GO:0046872">
    <property type="term" value="F:metal ion binding"/>
    <property type="evidence" value="ECO:0007669"/>
    <property type="project" value="UniProtKB-KW"/>
</dbReference>
<evidence type="ECO:0000256" key="8">
    <source>
        <dbReference type="ARBA" id="ARBA00022918"/>
    </source>
</evidence>
<keyword evidence="6" id="KW-0460">Magnesium</keyword>
<dbReference type="GO" id="GO:0016787">
    <property type="term" value="F:hydrolase activity"/>
    <property type="evidence" value="ECO:0007669"/>
    <property type="project" value="UniProtKB-KW"/>
</dbReference>
<evidence type="ECO:0000256" key="1">
    <source>
        <dbReference type="ARBA" id="ARBA00022695"/>
    </source>
</evidence>
<keyword evidence="3" id="KW-0479">Metal-binding</keyword>
<sequence length="116" mass="12754">NAAFLDGSTVPIAEYASAATTIPLDINLWHRKLAHHHLAGVRTLLDHNLVTGMKLDSKTAPDPICEPCLAGKMHSNPFPSSQWCASRPLELVHSDVHQVPYPSFFGYSYCVTLIDD</sequence>
<dbReference type="EMBL" id="KV449373">
    <property type="protein sequence ID" value="OAX31499.1"/>
    <property type="molecule type" value="Genomic_DNA"/>
</dbReference>
<keyword evidence="13" id="KW-1185">Reference proteome</keyword>
<keyword evidence="1" id="KW-0548">Nucleotidyltransferase</keyword>
<dbReference type="AlphaFoldDB" id="A0A1B7MFX2"/>
<dbReference type="PANTHER" id="PTHR42648:SF11">
    <property type="entry name" value="TRANSPOSON TY4-P GAG-POL POLYPROTEIN"/>
    <property type="match status" value="1"/>
</dbReference>
<evidence type="ECO:0000256" key="2">
    <source>
        <dbReference type="ARBA" id="ARBA00022722"/>
    </source>
</evidence>
<keyword evidence="9" id="KW-0239">DNA-directed DNA polymerase</keyword>